<sequence>MPPPTPLDDPPRMPSPTKQRRPASRSPNRRAHRARDVDNLLRDLSPATTLRAFLTTATDTAATPTSINMQPEFHGDPDILARSIDCLSDSERALGVKAAQACLDLRTWLRELQSWEWPGRFDAEEQGRLGTTNGTQELGGSLPDSTVHEYEKRADQISRQVDQINVEELKEYVLQAHYRQGSQAGNTPSVGLKRLDDFTALITATILQALPFLTQLNRLLDVWTVRLIILRSAPSYLQDLHRARAELEKSWAAIATSPSNISVCSRESMLGMKTSLQNQVASLGRRLDRFLDDLEGREETVPDSWVDKFEALETTYGSWVVQAERLVLENEWRIAREQRTRSEIVPVSADVVEPEALSEASDAVQSNGALDSAPQDFVVVPASPETRSVSEEASVSSALLSDDSGGGIAKRRAAFLNDIERTNSLKLASKSPVRPFEHATNAFTKLFKKDRSPDRPVPRRSTSRNLHVNTIDDSASTRPSSMRSVSAASFRLNNNSSPASSITSDTEHSHPSRAPSHSIQSSTTEQRRDSQQPDHSLNMARVIPETYQPTRLRPRADASGEKEFPENWPLDSTRTSSRDTNTDFNRSQLDVEREPEHDLQTPTAASETDTFDSAFVNSLPSPSAAGTYPVRDVNDLPPNSPNQSPVQPDPAPSSDLESPTLRGSEHPPSLKVEIPTGNGDERAERRASTAYIGTFHRSQLKSIDVGRSSGQTSVSSRNSPSTTGTNSPSSRSAPVVQIGNFNVSAASPMSDDNAFLSPGLPRDDASTMIPETPALYRHSIDRSDASSPLVDSEPDSPLSSASLNAAMFKRRNVGTMQKENLPPSRTRGTATPIKKVASTKFAEDSFDRHVSEVLEALPAPIKFRSRAGAETPVHGGGGSDGRVSIGPRSKIQGLRAPSRTGLMIAPAENAPRKPASASEPEVKLYHLTQAGREDPIKLFVRLVGEGERVMVRVGGGWADLADYLRQYAEHHGSRTVSEGNLEIQTVTSIGSGRRVSGPVDFRAKTPTMVTPVRSRNGGGERYPLTDEATMESPYSRARTPSDATTTEHSSPKSTRGSSRPPTATGSRPSSKQGLNEVGLSGPSSGKRGLPDHKAKWVEGMIERAKASAEKSKDGEFKELGKVGGTRRMIFRSASGTGERPK</sequence>
<evidence type="ECO:0000256" key="3">
    <source>
        <dbReference type="ARBA" id="ARBA00023212"/>
    </source>
</evidence>
<keyword evidence="3" id="KW-0206">Cytoskeleton</keyword>
<gene>
    <name evidence="6" type="ORF">ZT1A5_G1311</name>
</gene>
<keyword evidence="2" id="KW-0963">Cytoplasm</keyword>
<dbReference type="GO" id="GO:0005856">
    <property type="term" value="C:cytoskeleton"/>
    <property type="evidence" value="ECO:0007669"/>
    <property type="project" value="UniProtKB-SubCell"/>
</dbReference>
<dbReference type="AlphaFoldDB" id="A0A1Y6L600"/>
<dbReference type="Proteomes" id="UP000215453">
    <property type="component" value="Chromosome 1"/>
</dbReference>
<feature type="compositionally biased region" description="Low complexity" evidence="4">
    <location>
        <begin position="715"/>
        <end position="732"/>
    </location>
</feature>
<feature type="compositionally biased region" description="Basic residues" evidence="4">
    <location>
        <begin position="18"/>
        <end position="33"/>
    </location>
</feature>
<proteinExistence type="predicted"/>
<feature type="compositionally biased region" description="Polar residues" evidence="4">
    <location>
        <begin position="465"/>
        <end position="504"/>
    </location>
</feature>
<feature type="compositionally biased region" description="Pro residues" evidence="4">
    <location>
        <begin position="1"/>
        <end position="14"/>
    </location>
</feature>
<feature type="region of interest" description="Disordered" evidence="4">
    <location>
        <begin position="444"/>
        <end position="683"/>
    </location>
</feature>
<protein>
    <recommendedName>
        <fullName evidence="5">GAR domain-containing protein</fullName>
    </recommendedName>
</protein>
<dbReference type="InterPro" id="IPR003108">
    <property type="entry name" value="GAR_dom"/>
</dbReference>
<evidence type="ECO:0000256" key="1">
    <source>
        <dbReference type="ARBA" id="ARBA00004245"/>
    </source>
</evidence>
<dbReference type="Gene3D" id="3.30.920.20">
    <property type="entry name" value="Gas2-like domain"/>
    <property type="match status" value="1"/>
</dbReference>
<comment type="subcellular location">
    <subcellularLocation>
        <location evidence="1">Cytoplasm</location>
        <location evidence="1">Cytoskeleton</location>
    </subcellularLocation>
</comment>
<feature type="compositionally biased region" description="Polar residues" evidence="4">
    <location>
        <begin position="129"/>
        <end position="138"/>
    </location>
</feature>
<feature type="region of interest" description="Disordered" evidence="4">
    <location>
        <begin position="1"/>
        <end position="33"/>
    </location>
</feature>
<feature type="region of interest" description="Disordered" evidence="4">
    <location>
        <begin position="702"/>
        <end position="734"/>
    </location>
</feature>
<feature type="compositionally biased region" description="Basic and acidic residues" evidence="4">
    <location>
        <begin position="589"/>
        <end position="599"/>
    </location>
</feature>
<evidence type="ECO:0000313" key="7">
    <source>
        <dbReference type="Proteomes" id="UP000215453"/>
    </source>
</evidence>
<feature type="compositionally biased region" description="Polar residues" evidence="4">
    <location>
        <begin position="515"/>
        <end position="524"/>
    </location>
</feature>
<evidence type="ECO:0000313" key="6">
    <source>
        <dbReference type="EMBL" id="SMY19876.1"/>
    </source>
</evidence>
<feature type="compositionally biased region" description="Basic and acidic residues" evidence="4">
    <location>
        <begin position="447"/>
        <end position="457"/>
    </location>
</feature>
<dbReference type="EMBL" id="LT882676">
    <property type="protein sequence ID" value="SMY19876.1"/>
    <property type="molecule type" value="Genomic_DNA"/>
</dbReference>
<reference evidence="6 7" key="1">
    <citation type="submission" date="2016-10" db="EMBL/GenBank/DDBJ databases">
        <authorList>
            <person name="Varghese N."/>
        </authorList>
    </citation>
    <scope>NUCLEOTIDE SEQUENCE [LARGE SCALE GENOMIC DNA]</scope>
</reference>
<dbReference type="PROSITE" id="PS51460">
    <property type="entry name" value="GAR"/>
    <property type="match status" value="1"/>
</dbReference>
<feature type="region of interest" description="Disordered" evidence="4">
    <location>
        <begin position="993"/>
        <end position="1098"/>
    </location>
</feature>
<evidence type="ECO:0000256" key="2">
    <source>
        <dbReference type="ARBA" id="ARBA00022490"/>
    </source>
</evidence>
<feature type="compositionally biased region" description="Polar residues" evidence="4">
    <location>
        <begin position="1041"/>
        <end position="1073"/>
    </location>
</feature>
<name>A0A1Y6L600_ZYMTR</name>
<organism evidence="6 7">
    <name type="scientific">Zymoseptoria tritici ST99CH_1A5</name>
    <dbReference type="NCBI Taxonomy" id="1276529"/>
    <lineage>
        <taxon>Eukaryota</taxon>
        <taxon>Fungi</taxon>
        <taxon>Dikarya</taxon>
        <taxon>Ascomycota</taxon>
        <taxon>Pezizomycotina</taxon>
        <taxon>Dothideomycetes</taxon>
        <taxon>Dothideomycetidae</taxon>
        <taxon>Mycosphaerellales</taxon>
        <taxon>Mycosphaerellaceae</taxon>
        <taxon>Zymoseptoria</taxon>
    </lineage>
</organism>
<feature type="region of interest" description="Disordered" evidence="4">
    <location>
        <begin position="868"/>
        <end position="888"/>
    </location>
</feature>
<feature type="compositionally biased region" description="Basic and acidic residues" evidence="4">
    <location>
        <begin position="1088"/>
        <end position="1098"/>
    </location>
</feature>
<dbReference type="InterPro" id="IPR036534">
    <property type="entry name" value="GAR_dom_sf"/>
</dbReference>
<feature type="region of interest" description="Disordered" evidence="4">
    <location>
        <begin position="123"/>
        <end position="143"/>
    </location>
</feature>
<feature type="compositionally biased region" description="Basic and acidic residues" evidence="4">
    <location>
        <begin position="554"/>
        <end position="565"/>
    </location>
</feature>
<dbReference type="Pfam" id="PF02187">
    <property type="entry name" value="GAS2"/>
    <property type="match status" value="1"/>
</dbReference>
<evidence type="ECO:0000256" key="4">
    <source>
        <dbReference type="SAM" id="MobiDB-lite"/>
    </source>
</evidence>
<evidence type="ECO:0000259" key="5">
    <source>
        <dbReference type="PROSITE" id="PS51460"/>
    </source>
</evidence>
<dbReference type="SUPFAM" id="SSF143575">
    <property type="entry name" value="GAS2 domain-like"/>
    <property type="match status" value="1"/>
</dbReference>
<accession>A0A1Y6L600</accession>
<dbReference type="GO" id="GO:0008017">
    <property type="term" value="F:microtubule binding"/>
    <property type="evidence" value="ECO:0007669"/>
    <property type="project" value="InterPro"/>
</dbReference>
<feature type="domain" description="GAR" evidence="5">
    <location>
        <begin position="886"/>
        <end position="971"/>
    </location>
</feature>